<evidence type="ECO:0000256" key="3">
    <source>
        <dbReference type="ARBA" id="ARBA00022692"/>
    </source>
</evidence>
<comment type="caution">
    <text evidence="8">The sequence shown here is derived from an EMBL/GenBank/DDBJ whole genome shotgun (WGS) entry which is preliminary data.</text>
</comment>
<dbReference type="Pfam" id="PF00482">
    <property type="entry name" value="T2SSF"/>
    <property type="match status" value="1"/>
</dbReference>
<evidence type="ECO:0000256" key="6">
    <source>
        <dbReference type="SAM" id="Phobius"/>
    </source>
</evidence>
<evidence type="ECO:0000256" key="5">
    <source>
        <dbReference type="ARBA" id="ARBA00023136"/>
    </source>
</evidence>
<evidence type="ECO:0000256" key="4">
    <source>
        <dbReference type="ARBA" id="ARBA00022989"/>
    </source>
</evidence>
<dbReference type="AlphaFoldDB" id="A0A329MLB3"/>
<evidence type="ECO:0000256" key="2">
    <source>
        <dbReference type="ARBA" id="ARBA00022475"/>
    </source>
</evidence>
<dbReference type="PANTHER" id="PTHR35007:SF2">
    <property type="entry name" value="PILUS ASSEMBLE PROTEIN"/>
    <property type="match status" value="1"/>
</dbReference>
<proteinExistence type="predicted"/>
<organism evidence="8 9">
    <name type="scientific">Paenibacillus contaminans</name>
    <dbReference type="NCBI Taxonomy" id="450362"/>
    <lineage>
        <taxon>Bacteria</taxon>
        <taxon>Bacillati</taxon>
        <taxon>Bacillota</taxon>
        <taxon>Bacilli</taxon>
        <taxon>Bacillales</taxon>
        <taxon>Paenibacillaceae</taxon>
        <taxon>Paenibacillus</taxon>
    </lineage>
</organism>
<dbReference type="Proteomes" id="UP000250369">
    <property type="component" value="Unassembled WGS sequence"/>
</dbReference>
<evidence type="ECO:0000256" key="1">
    <source>
        <dbReference type="ARBA" id="ARBA00004651"/>
    </source>
</evidence>
<evidence type="ECO:0000313" key="8">
    <source>
        <dbReference type="EMBL" id="RAV20595.1"/>
    </source>
</evidence>
<feature type="transmembrane region" description="Helical" evidence="6">
    <location>
        <begin position="65"/>
        <end position="83"/>
    </location>
</feature>
<name>A0A329MLB3_9BACL</name>
<feature type="transmembrane region" description="Helical" evidence="6">
    <location>
        <begin position="89"/>
        <end position="108"/>
    </location>
</feature>
<gene>
    <name evidence="8" type="ORF">DQG23_13855</name>
</gene>
<keyword evidence="2" id="KW-1003">Cell membrane</keyword>
<comment type="subcellular location">
    <subcellularLocation>
        <location evidence="1">Cell membrane</location>
        <topology evidence="1">Multi-pass membrane protein</topology>
    </subcellularLocation>
</comment>
<feature type="domain" description="Type II secretion system protein GspF" evidence="7">
    <location>
        <begin position="127"/>
        <end position="256"/>
    </location>
</feature>
<dbReference type="InterPro" id="IPR018076">
    <property type="entry name" value="T2SS_GspF_dom"/>
</dbReference>
<evidence type="ECO:0000259" key="7">
    <source>
        <dbReference type="Pfam" id="PF00482"/>
    </source>
</evidence>
<dbReference type="GO" id="GO:0005886">
    <property type="term" value="C:plasma membrane"/>
    <property type="evidence" value="ECO:0007669"/>
    <property type="project" value="UniProtKB-SubCell"/>
</dbReference>
<reference evidence="8 9" key="1">
    <citation type="journal article" date="2009" name="Int. J. Syst. Evol. Microbiol.">
        <title>Paenibacillus contaminans sp. nov., isolated from a contaminated laboratory plate.</title>
        <authorList>
            <person name="Chou J.H."/>
            <person name="Lee J.H."/>
            <person name="Lin M.C."/>
            <person name="Chang P.S."/>
            <person name="Arun A.B."/>
            <person name="Young C.C."/>
            <person name="Chen W.M."/>
        </authorList>
    </citation>
    <scope>NUCLEOTIDE SEQUENCE [LARGE SCALE GENOMIC DNA]</scope>
    <source>
        <strain evidence="8 9">CKOBP-6</strain>
    </source>
</reference>
<dbReference type="EMBL" id="QMFB01000007">
    <property type="protein sequence ID" value="RAV20595.1"/>
    <property type="molecule type" value="Genomic_DNA"/>
</dbReference>
<dbReference type="RefSeq" id="WP_113031453.1">
    <property type="nucleotide sequence ID" value="NZ_QMFB01000007.1"/>
</dbReference>
<keyword evidence="4 6" id="KW-1133">Transmembrane helix</keyword>
<keyword evidence="9" id="KW-1185">Reference proteome</keyword>
<keyword evidence="5 6" id="KW-0472">Membrane</keyword>
<evidence type="ECO:0000313" key="9">
    <source>
        <dbReference type="Proteomes" id="UP000250369"/>
    </source>
</evidence>
<dbReference type="PANTHER" id="PTHR35007">
    <property type="entry name" value="INTEGRAL MEMBRANE PROTEIN-RELATED"/>
    <property type="match status" value="1"/>
</dbReference>
<sequence length="266" mass="30329">MRQTNNPAMKRPLLESLDELVLRQLDRRGYLNKCPQLSAKIHVRMTMLYGGKEADARTRLFISKTIVRTFLVFIFLHMLALISGDPLGFVLGGFCFSGFVPFHAYMNLEKQIKQRRVRIILDLPEYVDKLLLLVQAGETVQQAMLRCISNEKADAGHPLYKELRQLVNELSNNRSFPQAMEDMARRAAVQEVSMFSSAMLLNMRRGGDELIYALRELSRMLWEKRLSTAKTLGEEASSKMVFPMVVIFGVVVIVVAAPAILFMNQQ</sequence>
<protein>
    <submittedName>
        <fullName evidence="8">Type II secretion system protein</fullName>
    </submittedName>
</protein>
<accession>A0A329MLB3</accession>
<keyword evidence="3 6" id="KW-0812">Transmembrane</keyword>
<dbReference type="OrthoDB" id="9793966at2"/>
<feature type="transmembrane region" description="Helical" evidence="6">
    <location>
        <begin position="240"/>
        <end position="263"/>
    </location>
</feature>